<evidence type="ECO:0008006" key="3">
    <source>
        <dbReference type="Google" id="ProtNLM"/>
    </source>
</evidence>
<gene>
    <name evidence="1" type="ORF">EV189_0037</name>
</gene>
<dbReference type="OrthoDB" id="4827166at2"/>
<reference evidence="1 2" key="1">
    <citation type="submission" date="2019-02" db="EMBL/GenBank/DDBJ databases">
        <title>Genomic Encyclopedia of Type Strains, Phase IV (KMG-IV): sequencing the most valuable type-strain genomes for metagenomic binning, comparative biology and taxonomic classification.</title>
        <authorList>
            <person name="Goeker M."/>
        </authorList>
    </citation>
    <scope>NUCLEOTIDE SEQUENCE [LARGE SCALE GENOMIC DNA]</scope>
    <source>
        <strain evidence="1 2">DSM 45622</strain>
    </source>
</reference>
<comment type="caution">
    <text evidence="1">The sequence shown here is derived from an EMBL/GenBank/DDBJ whole genome shotgun (WGS) entry which is preliminary data.</text>
</comment>
<protein>
    <recommendedName>
        <fullName evidence="3">ESAT-6 protein secretion system EspG family protein</fullName>
    </recommendedName>
</protein>
<evidence type="ECO:0000313" key="1">
    <source>
        <dbReference type="EMBL" id="RZS90808.1"/>
    </source>
</evidence>
<accession>A0A4Q7NVB3</accession>
<proteinExistence type="predicted"/>
<organism evidence="1 2">
    <name type="scientific">Motilibacter rhizosphaerae</name>
    <dbReference type="NCBI Taxonomy" id="598652"/>
    <lineage>
        <taxon>Bacteria</taxon>
        <taxon>Bacillati</taxon>
        <taxon>Actinomycetota</taxon>
        <taxon>Actinomycetes</taxon>
        <taxon>Motilibacterales</taxon>
        <taxon>Motilibacteraceae</taxon>
        <taxon>Motilibacter</taxon>
    </lineage>
</organism>
<keyword evidence="2" id="KW-1185">Reference proteome</keyword>
<evidence type="ECO:0000313" key="2">
    <source>
        <dbReference type="Proteomes" id="UP000293638"/>
    </source>
</evidence>
<name>A0A4Q7NVB3_9ACTN</name>
<dbReference type="AlphaFoldDB" id="A0A4Q7NVB3"/>
<sequence>MAVADLVPLETLTDEELAVLAPAHSIVVDPFLDEQDAGVPRAVRAAVARTAYRSLVARGILEPPTSEAAVEALEQRLADDDIGTVAVMVRDDVRALVSLRQAARTVVAVARTTAASQDFWYAHVVDDVTLVEEVDSAGMHRFALSSTAALPELLVAAAVHPELPDLDTDQEGREVVLPVAPVDEADPTPPDEVLEELGAAVLRCDVVVRVVGDEEPVLFGVFSAPAGCWTLEAEYGTGGPLVARQCSGAEARRRLAGMVSGDHDRVTAP</sequence>
<dbReference type="Proteomes" id="UP000293638">
    <property type="component" value="Unassembled WGS sequence"/>
</dbReference>
<dbReference type="EMBL" id="SGXD01000001">
    <property type="protein sequence ID" value="RZS90808.1"/>
    <property type="molecule type" value="Genomic_DNA"/>
</dbReference>
<dbReference type="RefSeq" id="WP_130490951.1">
    <property type="nucleotide sequence ID" value="NZ_SGXD01000001.1"/>
</dbReference>